<proteinExistence type="predicted"/>
<dbReference type="Proteomes" id="UP000512286">
    <property type="component" value="Chromosome"/>
</dbReference>
<feature type="domain" description="TnsA endonuclease N-terminal" evidence="1">
    <location>
        <begin position="63"/>
        <end position="141"/>
    </location>
</feature>
<name>A0A7D6ZG44_9CLOT</name>
<dbReference type="RefSeq" id="WP_021800254.1">
    <property type="nucleotide sequence ID" value="NZ_CP059378.1"/>
</dbReference>
<reference evidence="2 3" key="1">
    <citation type="submission" date="2020-07" db="EMBL/GenBank/DDBJ databases">
        <title>Electron transfer.</title>
        <authorList>
            <person name="Huang L."/>
            <person name="Liu X."/>
            <person name="Zhou S."/>
        </authorList>
    </citation>
    <scope>NUCLEOTIDE SEQUENCE [LARGE SCALE GENOMIC DNA]</scope>
    <source>
        <strain evidence="2 3">Lx1</strain>
    </source>
</reference>
<evidence type="ECO:0000259" key="1">
    <source>
        <dbReference type="Pfam" id="PF08722"/>
    </source>
</evidence>
<accession>A0A7D6ZG44</accession>
<dbReference type="InterPro" id="IPR014833">
    <property type="entry name" value="TnsA_N"/>
</dbReference>
<dbReference type="Pfam" id="PF08722">
    <property type="entry name" value="Tn7_TnsA-like_N"/>
    <property type="match status" value="1"/>
</dbReference>
<protein>
    <submittedName>
        <fullName evidence="2">TnsA endonuclease N-terminal domain-containing protein</fullName>
    </submittedName>
</protein>
<dbReference type="EMBL" id="CP059378">
    <property type="protein sequence ID" value="QLY79441.1"/>
    <property type="molecule type" value="Genomic_DNA"/>
</dbReference>
<keyword evidence="2" id="KW-0540">Nuclease</keyword>
<dbReference type="AlphaFoldDB" id="A0A7D6ZG44"/>
<dbReference type="KEGG" id="cint:HZF06_20775"/>
<evidence type="ECO:0000313" key="2">
    <source>
        <dbReference type="EMBL" id="QLY79441.1"/>
    </source>
</evidence>
<evidence type="ECO:0000313" key="3">
    <source>
        <dbReference type="Proteomes" id="UP000512286"/>
    </source>
</evidence>
<gene>
    <name evidence="2" type="ORF">HZF06_20775</name>
</gene>
<keyword evidence="2" id="KW-0378">Hydrolase</keyword>
<dbReference type="GO" id="GO:0004519">
    <property type="term" value="F:endonuclease activity"/>
    <property type="evidence" value="ECO:0007669"/>
    <property type="project" value="UniProtKB-KW"/>
</dbReference>
<keyword evidence="2" id="KW-0255">Endonuclease</keyword>
<sequence length="250" mass="30019">MNSDNALWDKYDIKFKPKRKVNNKSSWKFPHIIGSFYSNKMNKRIEYESINEFIFYSILELDKKTVRYYVQPMEIEIKYRDRTGIEKSWIHVPDVLVFRDNMRPSLYQVKDPQSKNTDKFKIINKKCNKYAKENDWDYNVIYPKLLPTGFISNIRFLTGFLKPRKEYVRLIPILIKASKNIKEPTINELVISLSDKIDPFILIPLIYHLIAIGHIFVNIEKEISEFSNISFYEDIDYYKYLKEVINNENK</sequence>
<organism evidence="2 3">
    <name type="scientific">Clostridium intestinale</name>
    <dbReference type="NCBI Taxonomy" id="36845"/>
    <lineage>
        <taxon>Bacteria</taxon>
        <taxon>Bacillati</taxon>
        <taxon>Bacillota</taxon>
        <taxon>Clostridia</taxon>
        <taxon>Eubacteriales</taxon>
        <taxon>Clostridiaceae</taxon>
        <taxon>Clostridium</taxon>
    </lineage>
</organism>